<evidence type="ECO:0000313" key="2">
    <source>
        <dbReference type="Proteomes" id="UP000646667"/>
    </source>
</evidence>
<reference evidence="1 2" key="1">
    <citation type="submission" date="2020-01" db="EMBL/GenBank/DDBJ databases">
        <title>Patterns of diversity and host range of bacteriophage communities associated with bean-nodulatin bacteria.</title>
        <authorList>
            <person name="Vann Cauwenberghe J."/>
            <person name="Santamaria R.I."/>
            <person name="Bustos P."/>
            <person name="Juarez S."/>
            <person name="Gonzalez V."/>
        </authorList>
    </citation>
    <scope>NUCLEOTIDE SEQUENCE [LARGE SCALE GENOMIC DNA]</scope>
    <source>
        <strain evidence="2">RHph</strain>
    </source>
</reference>
<organism evidence="1 2">
    <name type="scientific">Rhizobium phage RHph_N34</name>
    <dbReference type="NCBI Taxonomy" id="2509586"/>
    <lineage>
        <taxon>Viruses</taxon>
        <taxon>Duplodnaviria</taxon>
        <taxon>Heunggongvirae</taxon>
        <taxon>Uroviricota</taxon>
        <taxon>Caudoviricetes</taxon>
        <taxon>Pootjesviridae</taxon>
        <taxon>Staniewskivirinae</taxon>
        <taxon>Trinifflemingvirus</taxon>
        <taxon>Trinifflemingvirus N34</taxon>
    </lineage>
</organism>
<keyword evidence="2" id="KW-1185">Reference proteome</keyword>
<protein>
    <submittedName>
        <fullName evidence="1">Uncharacterized protein</fullName>
    </submittedName>
</protein>
<sequence>MEFDTNVIKPIYSINELRTMLETKFIKASEFPNADMEFVYSNDVVLDTENWIFIYGPADTDEVMWFARYKTEEGDLSFIADDDASEWLVQINEVFEN</sequence>
<proteinExistence type="predicted"/>
<accession>A0A7S5RAD1</accession>
<dbReference type="EMBL" id="MN988534">
    <property type="protein sequence ID" value="QIG73873.1"/>
    <property type="molecule type" value="Genomic_DNA"/>
</dbReference>
<name>A0A7S5RAD1_9CAUD</name>
<dbReference type="Proteomes" id="UP000646667">
    <property type="component" value="Segment"/>
</dbReference>
<evidence type="ECO:0000313" key="1">
    <source>
        <dbReference type="EMBL" id="QIG73873.1"/>
    </source>
</evidence>
<gene>
    <name evidence="1" type="ORF">EVC06_098</name>
</gene>